<sequence length="101" mass="11208">MAARPEQAGAARQPSGLPLSDKEKLVVRQIRDILVEKGGEVSNAALVERFRAEFSLSELPRLNELARRVADLESREASTRRIGIGRIVQKVWKLRSGTSDV</sequence>
<keyword evidence="2" id="KW-1185">Reference proteome</keyword>
<dbReference type="AlphaFoldDB" id="A0A9W8GTT9"/>
<dbReference type="EMBL" id="JANBUH010001693">
    <property type="protein sequence ID" value="KAJ2743249.1"/>
    <property type="molecule type" value="Genomic_DNA"/>
</dbReference>
<accession>A0A9W8GTT9</accession>
<comment type="caution">
    <text evidence="1">The sequence shown here is derived from an EMBL/GenBank/DDBJ whole genome shotgun (WGS) entry which is preliminary data.</text>
</comment>
<evidence type="ECO:0000313" key="2">
    <source>
        <dbReference type="Proteomes" id="UP001140011"/>
    </source>
</evidence>
<dbReference type="Proteomes" id="UP001140011">
    <property type="component" value="Unassembled WGS sequence"/>
</dbReference>
<evidence type="ECO:0000313" key="1">
    <source>
        <dbReference type="EMBL" id="KAJ2743249.1"/>
    </source>
</evidence>
<reference evidence="1" key="1">
    <citation type="submission" date="2022-07" db="EMBL/GenBank/DDBJ databases">
        <title>Phylogenomic reconstructions and comparative analyses of Kickxellomycotina fungi.</title>
        <authorList>
            <person name="Reynolds N.K."/>
            <person name="Stajich J.E."/>
            <person name="Barry K."/>
            <person name="Grigoriev I.V."/>
            <person name="Crous P."/>
            <person name="Smith M.E."/>
        </authorList>
    </citation>
    <scope>NUCLEOTIDE SEQUENCE</scope>
    <source>
        <strain evidence="1">BCRC 34297</strain>
    </source>
</reference>
<proteinExistence type="predicted"/>
<gene>
    <name evidence="1" type="ORF">GGI19_006719</name>
</gene>
<name>A0A9W8GTT9_9FUNG</name>
<dbReference type="OrthoDB" id="5583340at2759"/>
<organism evidence="1 2">
    <name type="scientific">Coemansia pectinata</name>
    <dbReference type="NCBI Taxonomy" id="1052879"/>
    <lineage>
        <taxon>Eukaryota</taxon>
        <taxon>Fungi</taxon>
        <taxon>Fungi incertae sedis</taxon>
        <taxon>Zoopagomycota</taxon>
        <taxon>Kickxellomycotina</taxon>
        <taxon>Kickxellomycetes</taxon>
        <taxon>Kickxellales</taxon>
        <taxon>Kickxellaceae</taxon>
        <taxon>Coemansia</taxon>
    </lineage>
</organism>
<protein>
    <submittedName>
        <fullName evidence="1">Uncharacterized protein</fullName>
    </submittedName>
</protein>